<dbReference type="NCBIfam" id="TIGR01784">
    <property type="entry name" value="T_den_put_tspse"/>
    <property type="match status" value="1"/>
</dbReference>
<dbReference type="PANTHER" id="PTHR41317">
    <property type="entry name" value="PD-(D_E)XK NUCLEASE FAMILY TRANSPOSASE"/>
    <property type="match status" value="1"/>
</dbReference>
<dbReference type="Proteomes" id="UP000182584">
    <property type="component" value="Unassembled WGS sequence"/>
</dbReference>
<dbReference type="EMBL" id="FOGJ01000004">
    <property type="protein sequence ID" value="SER32792.1"/>
    <property type="molecule type" value="Genomic_DNA"/>
</dbReference>
<proteinExistence type="predicted"/>
<dbReference type="Pfam" id="PF12784">
    <property type="entry name" value="PDDEXK_2"/>
    <property type="match status" value="1"/>
</dbReference>
<evidence type="ECO:0000313" key="2">
    <source>
        <dbReference type="Proteomes" id="UP000182584"/>
    </source>
</evidence>
<evidence type="ECO:0000313" key="1">
    <source>
        <dbReference type="EMBL" id="SER32792.1"/>
    </source>
</evidence>
<sequence length="274" mass="32095">MQDTTTEYGYLQATGKLEYNMTNDYMFRMVLQRDEETLIGLICSILKLQRESVLSVRIENAIDMGADVTSKEYQLDIHVSLNNDSYINLEMQIVNYKNWPERSLSYLCRRFDNVSKGKDYITVKPVYHVGFLDFTLFEDHPEFFGKYQMRNSKDKYLYTDKFNLYVVDLNHTELATDEDRTSGIDTWAKLFKATTWEEIKMITKDNPSMNSTAESIYLSNSDFEIRERCRIREDAIIHEKLVAEKLEAQAETIATQAEEINRLKKLLADNGIQE</sequence>
<dbReference type="PANTHER" id="PTHR41317:SF1">
    <property type="entry name" value="PD-(D_E)XK NUCLEASE FAMILY TRANSPOSASE"/>
    <property type="match status" value="1"/>
</dbReference>
<name>A0A1H9NA51_BUTFI</name>
<evidence type="ECO:0008006" key="3">
    <source>
        <dbReference type="Google" id="ProtNLM"/>
    </source>
</evidence>
<gene>
    <name evidence="1" type="ORF">SAMN04487884_104109</name>
</gene>
<dbReference type="AlphaFoldDB" id="A0A1H9NA51"/>
<accession>A0A1H9NA51</accession>
<reference evidence="1 2" key="1">
    <citation type="submission" date="2016-10" db="EMBL/GenBank/DDBJ databases">
        <authorList>
            <person name="de Groot N.N."/>
        </authorList>
    </citation>
    <scope>NUCLEOTIDE SEQUENCE [LARGE SCALE GENOMIC DNA]</scope>
    <source>
        <strain evidence="1 2">AR40</strain>
    </source>
</reference>
<organism evidence="1 2">
    <name type="scientific">Butyrivibrio fibrisolvens</name>
    <dbReference type="NCBI Taxonomy" id="831"/>
    <lineage>
        <taxon>Bacteria</taxon>
        <taxon>Bacillati</taxon>
        <taxon>Bacillota</taxon>
        <taxon>Clostridia</taxon>
        <taxon>Lachnospirales</taxon>
        <taxon>Lachnospiraceae</taxon>
        <taxon>Butyrivibrio</taxon>
    </lineage>
</organism>
<dbReference type="InterPro" id="IPR010106">
    <property type="entry name" value="RpnA"/>
</dbReference>
<protein>
    <recommendedName>
        <fullName evidence="3">PD-(D/E)XK nuclease family transposase</fullName>
    </recommendedName>
</protein>
<dbReference type="RefSeq" id="WP_074754630.1">
    <property type="nucleotide sequence ID" value="NZ_FOGJ01000004.1"/>
</dbReference>